<keyword evidence="4" id="KW-1185">Reference proteome</keyword>
<feature type="transmembrane region" description="Helical" evidence="2">
    <location>
        <begin position="28"/>
        <end position="50"/>
    </location>
</feature>
<feature type="compositionally biased region" description="Basic and acidic residues" evidence="1">
    <location>
        <begin position="326"/>
        <end position="336"/>
    </location>
</feature>
<dbReference type="FunCoup" id="G0N572">
    <property type="interactions" value="1056"/>
</dbReference>
<feature type="transmembrane region" description="Helical" evidence="2">
    <location>
        <begin position="98"/>
        <end position="131"/>
    </location>
</feature>
<feature type="region of interest" description="Disordered" evidence="1">
    <location>
        <begin position="184"/>
        <end position="207"/>
    </location>
</feature>
<protein>
    <submittedName>
        <fullName evidence="3">Uncharacterized protein</fullName>
    </submittedName>
</protein>
<dbReference type="InParanoid" id="G0N572"/>
<keyword evidence="2" id="KW-0812">Transmembrane</keyword>
<evidence type="ECO:0000313" key="4">
    <source>
        <dbReference type="Proteomes" id="UP000008068"/>
    </source>
</evidence>
<keyword evidence="2" id="KW-0472">Membrane</keyword>
<feature type="compositionally biased region" description="Low complexity" evidence="1">
    <location>
        <begin position="289"/>
        <end position="302"/>
    </location>
</feature>
<dbReference type="Proteomes" id="UP000008068">
    <property type="component" value="Unassembled WGS sequence"/>
</dbReference>
<dbReference type="AlphaFoldDB" id="G0N572"/>
<dbReference type="eggNOG" id="ENOG502TGT9">
    <property type="taxonomic scope" value="Eukaryota"/>
</dbReference>
<evidence type="ECO:0000313" key="3">
    <source>
        <dbReference type="EMBL" id="EGT53002.1"/>
    </source>
</evidence>
<sequence length="436" mass="48768">MRIGDGKFSVSLFEADILKKRTSGETTLIQFVTYAGSELILGEVILSVFWELFHIIFVQVVADDLMLVSVSQISATLRHPLGKIISDRDIEAESSTKWWFLLTIIFVGLILIGLGWCCLFCFYNVCGYVFWTDQGDYMTKAQRARMKKASDKKPLPIYMEEAAEQPSDTLPSDGTDPSVAVRKVKLNKKTQRSTHTPSEIHFERRLQNERDSIRKAIEEAFYKADKERQKTGVLPLSSSFGAVDTENTDVETAQHATKSEKKRRHTKIGPITAVTTTTTTTKEQEGKTSEISGVSSVTTTSTDELDGFDVSNLPETTLKISKKKKGESDPEVKSEPESDYGSSLEDEKSKDDVEIAKEIHEEVRARPMTAKKQRTSLFGGTGISVIPAQPRAWTVYHAGDRVAEFWNNSRIHSHPAPASPTENGIIQVHSNSFFKY</sequence>
<feature type="region of interest" description="Disordered" evidence="1">
    <location>
        <begin position="245"/>
        <end position="351"/>
    </location>
</feature>
<dbReference type="EMBL" id="GL379839">
    <property type="protein sequence ID" value="EGT53002.1"/>
    <property type="molecule type" value="Genomic_DNA"/>
</dbReference>
<name>G0N572_CAEBE</name>
<dbReference type="OrthoDB" id="5877525at2759"/>
<proteinExistence type="predicted"/>
<keyword evidence="2" id="KW-1133">Transmembrane helix</keyword>
<dbReference type="HOGENOM" id="CLU_039341_0_0_1"/>
<evidence type="ECO:0000256" key="1">
    <source>
        <dbReference type="SAM" id="MobiDB-lite"/>
    </source>
</evidence>
<organism evidence="4">
    <name type="scientific">Caenorhabditis brenneri</name>
    <name type="common">Nematode worm</name>
    <dbReference type="NCBI Taxonomy" id="135651"/>
    <lineage>
        <taxon>Eukaryota</taxon>
        <taxon>Metazoa</taxon>
        <taxon>Ecdysozoa</taxon>
        <taxon>Nematoda</taxon>
        <taxon>Chromadorea</taxon>
        <taxon>Rhabditida</taxon>
        <taxon>Rhabditina</taxon>
        <taxon>Rhabditomorpha</taxon>
        <taxon>Rhabditoidea</taxon>
        <taxon>Rhabditidae</taxon>
        <taxon>Peloderinae</taxon>
        <taxon>Caenorhabditis</taxon>
    </lineage>
</organism>
<dbReference type="OMA" id="HTKIGPI"/>
<feature type="compositionally biased region" description="Basic and acidic residues" evidence="1">
    <location>
        <begin position="198"/>
        <end position="207"/>
    </location>
</feature>
<evidence type="ECO:0000256" key="2">
    <source>
        <dbReference type="SAM" id="Phobius"/>
    </source>
</evidence>
<gene>
    <name evidence="3" type="ORF">CAEBREN_17501</name>
</gene>
<reference evidence="4" key="1">
    <citation type="submission" date="2011-07" db="EMBL/GenBank/DDBJ databases">
        <authorList>
            <consortium name="Caenorhabditis brenneri Sequencing and Analysis Consortium"/>
            <person name="Wilson R.K."/>
        </authorList>
    </citation>
    <scope>NUCLEOTIDE SEQUENCE [LARGE SCALE GENOMIC DNA]</scope>
    <source>
        <strain evidence="4">PB2801</strain>
    </source>
</reference>
<accession>G0N572</accession>